<dbReference type="SUPFAM" id="SSF69304">
    <property type="entry name" value="Tricorn protease N-terminal domain"/>
    <property type="match status" value="1"/>
</dbReference>
<organism evidence="4 5">
    <name type="scientific">Methanosarcina spelaei</name>
    <dbReference type="NCBI Taxonomy" id="1036679"/>
    <lineage>
        <taxon>Archaea</taxon>
        <taxon>Methanobacteriati</taxon>
        <taxon>Methanobacteriota</taxon>
        <taxon>Stenosarchaea group</taxon>
        <taxon>Methanomicrobia</taxon>
        <taxon>Methanosarcinales</taxon>
        <taxon>Methanosarcinaceae</taxon>
        <taxon>Methanosarcina</taxon>
    </lineage>
</organism>
<dbReference type="FunFam" id="2.60.40.10:FF:000270">
    <property type="entry name" value="Cell surface protein"/>
    <property type="match status" value="1"/>
</dbReference>
<dbReference type="InterPro" id="IPR011659">
    <property type="entry name" value="WD40"/>
</dbReference>
<keyword evidence="5" id="KW-1185">Reference proteome</keyword>
<dbReference type="SMART" id="SM00089">
    <property type="entry name" value="PKD"/>
    <property type="match status" value="1"/>
</dbReference>
<evidence type="ECO:0000256" key="1">
    <source>
        <dbReference type="ARBA" id="ARBA00009820"/>
    </source>
</evidence>
<comment type="caution">
    <text evidence="4">The sequence shown here is derived from an EMBL/GenBank/DDBJ whole genome shotgun (WGS) entry which is preliminary data.</text>
</comment>
<dbReference type="CDD" id="cd00146">
    <property type="entry name" value="PKD"/>
    <property type="match status" value="1"/>
</dbReference>
<dbReference type="Pfam" id="PF07676">
    <property type="entry name" value="PD40"/>
    <property type="match status" value="2"/>
</dbReference>
<dbReference type="InterPro" id="IPR035986">
    <property type="entry name" value="PKD_dom_sf"/>
</dbReference>
<dbReference type="PROSITE" id="PS50093">
    <property type="entry name" value="PKD"/>
    <property type="match status" value="1"/>
</dbReference>
<reference evidence="4 5" key="1">
    <citation type="journal article" date="2017" name="BMC Genomics">
        <title>Genomic analysis of methanogenic archaea reveals a shift towards energy conservation.</title>
        <authorList>
            <person name="Gilmore S.P."/>
            <person name="Henske J.K."/>
            <person name="Sexton J.A."/>
            <person name="Solomon K.V."/>
            <person name="Seppala S."/>
            <person name="Yoo J.I."/>
            <person name="Huyett L.M."/>
            <person name="Pressman A."/>
            <person name="Cogan J.Z."/>
            <person name="Kivenson V."/>
            <person name="Peng X."/>
            <person name="Tan Y."/>
            <person name="Valentine D.L."/>
            <person name="O'Malley M.A."/>
        </authorList>
    </citation>
    <scope>NUCLEOTIDE SEQUENCE [LARGE SCALE GENOMIC DNA]</scope>
    <source>
        <strain evidence="4 5">MC-15</strain>
    </source>
</reference>
<gene>
    <name evidence="4" type="ORF">ASJ81_18390</name>
</gene>
<dbReference type="InterPro" id="IPR022409">
    <property type="entry name" value="PKD/Chitinase_dom"/>
</dbReference>
<accession>A0A2A2HUV6</accession>
<feature type="domain" description="PKD" evidence="3">
    <location>
        <begin position="376"/>
        <end position="450"/>
    </location>
</feature>
<dbReference type="Pfam" id="PF18911">
    <property type="entry name" value="PKD_4"/>
    <property type="match status" value="1"/>
</dbReference>
<evidence type="ECO:0000313" key="5">
    <source>
        <dbReference type="Proteomes" id="UP000218164"/>
    </source>
</evidence>
<dbReference type="InterPro" id="IPR000601">
    <property type="entry name" value="PKD_dom"/>
</dbReference>
<evidence type="ECO:0000256" key="2">
    <source>
        <dbReference type="SAM" id="MobiDB-lite"/>
    </source>
</evidence>
<dbReference type="Proteomes" id="UP000218164">
    <property type="component" value="Unassembled WGS sequence"/>
</dbReference>
<name>A0A2A2HUV6_9EURY</name>
<dbReference type="SUPFAM" id="SSF50960">
    <property type="entry name" value="TolB, C-terminal domain"/>
    <property type="match status" value="1"/>
</dbReference>
<feature type="region of interest" description="Disordered" evidence="2">
    <location>
        <begin position="33"/>
        <end position="53"/>
    </location>
</feature>
<dbReference type="InterPro" id="IPR027618">
    <property type="entry name" value="Beta_prop_Msarc"/>
</dbReference>
<dbReference type="PANTHER" id="PTHR36842">
    <property type="entry name" value="PROTEIN TOLB HOMOLOG"/>
    <property type="match status" value="1"/>
</dbReference>
<dbReference type="Gene3D" id="2.60.40.10">
    <property type="entry name" value="Immunoglobulins"/>
    <property type="match status" value="1"/>
</dbReference>
<dbReference type="Gene3D" id="2.120.10.30">
    <property type="entry name" value="TolB, C-terminal domain"/>
    <property type="match status" value="1"/>
</dbReference>
<dbReference type="RefSeq" id="WP_245859891.1">
    <property type="nucleotide sequence ID" value="NZ_LMVP01000107.1"/>
</dbReference>
<dbReference type="InterPro" id="IPR011042">
    <property type="entry name" value="6-blade_b-propeller_TolB-like"/>
</dbReference>
<sequence>MKKTEKACSIALASTAMVLFLMFALSMASASPEQNPQTIVPSDISSGTGDSSDDKLVLSELSTEGINIATESIQPAALKITETRITTSKSEQSDPVIYGGKIAWTDYRNEKSDVYLYDLSTKKQIKITNSGHAFFSTMYGNKILWQDWSDSENGSVYIQDLSTNKKTLITTLSDAFDSASIYGDKIVFTTWGALLMYDLSTKKLTQTPTNVNAAYSDIYGNKIVYCSNFPDENNNTNIYMYDLSASKETQITTHASGCSPAIYGNRIVWEDDRNGNYDIYMYDISTKKETQITTNPSASRSPAIYSDRIVWEDDRNGNWDIYVYDLSTGQECHTTDKSDQYDPDIYSDRIVWTDIRNGNPDIYIGFVSNVLQPKPPVVSFSASPTSGNVPLKVQFSDKSTGSPTIWKWTFGDGKTSTLKSSVHTYGKAGKYTISLMIKNAAGSSTKTHTVKPENILSA</sequence>
<dbReference type="NCBIfam" id="TIGR04275">
    <property type="entry name" value="beta_prop_Msarc"/>
    <property type="match status" value="4"/>
</dbReference>
<dbReference type="Gene3D" id="2.120.10.60">
    <property type="entry name" value="Tricorn protease N-terminal domain"/>
    <property type="match status" value="1"/>
</dbReference>
<protein>
    <recommendedName>
        <fullName evidence="3">PKD domain-containing protein</fullName>
    </recommendedName>
</protein>
<dbReference type="AlphaFoldDB" id="A0A2A2HUV6"/>
<dbReference type="SUPFAM" id="SSF49299">
    <property type="entry name" value="PKD domain"/>
    <property type="match status" value="1"/>
</dbReference>
<evidence type="ECO:0000313" key="4">
    <source>
        <dbReference type="EMBL" id="PAV13281.1"/>
    </source>
</evidence>
<dbReference type="PANTHER" id="PTHR36842:SF1">
    <property type="entry name" value="PROTEIN TOLB"/>
    <property type="match status" value="1"/>
</dbReference>
<comment type="similarity">
    <text evidence="1">Belongs to the TolB family.</text>
</comment>
<proteinExistence type="inferred from homology"/>
<evidence type="ECO:0000259" key="3">
    <source>
        <dbReference type="PROSITE" id="PS50093"/>
    </source>
</evidence>
<dbReference type="EMBL" id="LMVP01000107">
    <property type="protein sequence ID" value="PAV13281.1"/>
    <property type="molecule type" value="Genomic_DNA"/>
</dbReference>
<dbReference type="InterPro" id="IPR013783">
    <property type="entry name" value="Ig-like_fold"/>
</dbReference>